<feature type="domain" description="Gingipain" evidence="2">
    <location>
        <begin position="53"/>
        <end position="394"/>
    </location>
</feature>
<gene>
    <name evidence="3" type="ORF">METZ01_LOCUS41111</name>
</gene>
<dbReference type="EMBL" id="UINC01001761">
    <property type="protein sequence ID" value="SUZ88257.1"/>
    <property type="molecule type" value="Genomic_DNA"/>
</dbReference>
<dbReference type="InterPro" id="IPR001769">
    <property type="entry name" value="Gingipain"/>
</dbReference>
<evidence type="ECO:0000259" key="2">
    <source>
        <dbReference type="Pfam" id="PF01364"/>
    </source>
</evidence>
<evidence type="ECO:0000313" key="3">
    <source>
        <dbReference type="EMBL" id="SUZ88257.1"/>
    </source>
</evidence>
<dbReference type="InterPro" id="IPR029031">
    <property type="entry name" value="Gingipain_N_sf"/>
</dbReference>
<proteinExistence type="predicted"/>
<dbReference type="SUPFAM" id="SSF52129">
    <property type="entry name" value="Caspase-like"/>
    <property type="match status" value="1"/>
</dbReference>
<name>A0A381REI8_9ZZZZ</name>
<protein>
    <recommendedName>
        <fullName evidence="2">Gingipain domain-containing protein</fullName>
    </recommendedName>
</protein>
<sequence length="1045" mass="116648">MLSLTFLFANENLFRGKDRADILNGPIPLAYRHLISEEYNIPLSQLNPQRGSYLIITPDNMVSHLNDLVSFKKSQGFDVSVLTLGEIGITAEEIKSAIAAILMDDPMLEYVLLIGDVDGVAAMPSFYYGPENDVTDQKYTHLLGDDFFPDVFIGRFSVDSVSELVVMISKTINYHRQPLATNPNWLTKALVVAGNYSNTVPIPITPKWTSYWVRDVLLDEGYTAVDTVFYPPTQQGSALIQNYINSGVGIVNYRGWGDANGWHYPEFHVSDVAGLNNGWMTPIFTSFVCNSNDFANNVDPCLGEALIRAGTPSNPKGGVAIVGPSDLHTSTKYNNVINAYMFDAMLDDEIVELGPAVNAGLFGLTREFPNLNGPEEAQEFYFHVYNILGDPSISIYLNEPHEFSISNEELSVLDGYLEISVSDENGFAVADANISVITNDRILFKGNTDSVGQSKATIDVSDIPSVDVFVNKASFIQGYSEVLVSSYDYDLALLGYEINDANENGNLEVGEVVDIYPVIKNIGNSTSNYTGTVDIDNLENYQIISSEFEIPELGPGDTASISTPITVRVNSKDSDHIKLNIVDQTGEWSFNFAIPVIKPKLDVIFGLNDLAPNSNFTPEFTYHNYSSGLIENVAITFVSPNGLMECSVIDSTVYFDIEPFTSQTIILNDYYCSIADSVSMGSDLVVNVVIHQDTVTIYQNDHTISIDPQNSTDPVFPTWYGYWAYDNTDYNYTQMPSFDWVELDPGYNGSDGTEYKLDDDDHVNVQLPFEFQYFGRTYDEITINSNGWVSFELCDIDYFYNYTIPMALGPKAILAPFWDDLEVINNDSIRVYTKHDEVNGRFIIEWSRALNGFDEFTEETFAIHLYDQIAMPTESGDGVIEFHYFEIADIDADKNYATVGIEDHTKNEGIQYVFNNSYAPGAAELANERAIRFTTEAPTNYAAPLGTEDKNLPTGFQLFPAYPNPFNPVTTIRYQLPTASNIRMTVYDILGRKVNVLVHEYKNSGIHTLQWNGTNRFGQPIASGAYFVIMEALNFNQIQKVILIK</sequence>
<dbReference type="InterPro" id="IPR026444">
    <property type="entry name" value="Secre_tail"/>
</dbReference>
<dbReference type="Gene3D" id="3.40.50.1460">
    <property type="match status" value="1"/>
</dbReference>
<dbReference type="Gene3D" id="2.60.40.4070">
    <property type="match status" value="1"/>
</dbReference>
<evidence type="ECO:0000256" key="1">
    <source>
        <dbReference type="ARBA" id="ARBA00022729"/>
    </source>
</evidence>
<accession>A0A381REI8</accession>
<keyword evidence="1" id="KW-0732">Signal</keyword>
<organism evidence="3">
    <name type="scientific">marine metagenome</name>
    <dbReference type="NCBI Taxonomy" id="408172"/>
    <lineage>
        <taxon>unclassified sequences</taxon>
        <taxon>metagenomes</taxon>
        <taxon>ecological metagenomes</taxon>
    </lineage>
</organism>
<reference evidence="3" key="1">
    <citation type="submission" date="2018-05" db="EMBL/GenBank/DDBJ databases">
        <authorList>
            <person name="Lanie J.A."/>
            <person name="Ng W.-L."/>
            <person name="Kazmierczak K.M."/>
            <person name="Andrzejewski T.M."/>
            <person name="Davidsen T.M."/>
            <person name="Wayne K.J."/>
            <person name="Tettelin H."/>
            <person name="Glass J.I."/>
            <person name="Rusch D."/>
            <person name="Podicherti R."/>
            <person name="Tsui H.-C.T."/>
            <person name="Winkler M.E."/>
        </authorList>
    </citation>
    <scope>NUCLEOTIDE SEQUENCE</scope>
</reference>
<dbReference type="Pfam" id="PF01364">
    <property type="entry name" value="Peptidase_C25"/>
    <property type="match status" value="1"/>
</dbReference>
<dbReference type="Gene3D" id="3.40.50.10390">
    <property type="entry name" value="Gingipain r, domain 1"/>
    <property type="match status" value="1"/>
</dbReference>
<dbReference type="GO" id="GO:0008234">
    <property type="term" value="F:cysteine-type peptidase activity"/>
    <property type="evidence" value="ECO:0007669"/>
    <property type="project" value="InterPro"/>
</dbReference>
<dbReference type="InterPro" id="IPR029030">
    <property type="entry name" value="Caspase-like_dom_sf"/>
</dbReference>
<dbReference type="AlphaFoldDB" id="A0A381REI8"/>
<dbReference type="GO" id="GO:0006508">
    <property type="term" value="P:proteolysis"/>
    <property type="evidence" value="ECO:0007669"/>
    <property type="project" value="InterPro"/>
</dbReference>
<dbReference type="NCBIfam" id="TIGR04183">
    <property type="entry name" value="Por_Secre_tail"/>
    <property type="match status" value="1"/>
</dbReference>